<dbReference type="GO" id="GO:0006412">
    <property type="term" value="P:translation"/>
    <property type="evidence" value="ECO:0007669"/>
    <property type="project" value="InterPro"/>
</dbReference>
<evidence type="ECO:0000256" key="5">
    <source>
        <dbReference type="ARBA" id="ARBA00023274"/>
    </source>
</evidence>
<dbReference type="InterPro" id="IPR000592">
    <property type="entry name" value="Ribosomal_eS27"/>
</dbReference>
<dbReference type="AlphaFoldDB" id="A0A075GFT4"/>
<dbReference type="GO" id="GO:1990904">
    <property type="term" value="C:ribonucleoprotein complex"/>
    <property type="evidence" value="ECO:0007669"/>
    <property type="project" value="UniProtKB-KW"/>
</dbReference>
<dbReference type="GO" id="GO:0005840">
    <property type="term" value="C:ribosome"/>
    <property type="evidence" value="ECO:0007669"/>
    <property type="project" value="UniProtKB-KW"/>
</dbReference>
<comment type="cofactor">
    <cofactor evidence="1">
        <name>Zn(2+)</name>
        <dbReference type="ChEBI" id="CHEBI:29105"/>
    </cofactor>
</comment>
<evidence type="ECO:0000256" key="4">
    <source>
        <dbReference type="ARBA" id="ARBA00022980"/>
    </source>
</evidence>
<keyword evidence="3" id="KW-0862">Zinc</keyword>
<accession>A0A075GFT4</accession>
<dbReference type="InterPro" id="IPR011332">
    <property type="entry name" value="Ribosomal_zn-bd"/>
</dbReference>
<proteinExistence type="inferred from homology"/>
<organism evidence="6">
    <name type="scientific">uncultured marine group II/III euryarchaeote KM3_13_C08</name>
    <dbReference type="NCBI Taxonomy" id="1457871"/>
    <lineage>
        <taxon>Archaea</taxon>
        <taxon>Methanobacteriati</taxon>
        <taxon>Methanobacteriota</taxon>
        <taxon>environmental samples</taxon>
    </lineage>
</organism>
<name>A0A075GFT4_9EURY</name>
<keyword evidence="5" id="KW-0687">Ribonucleoprotein</keyword>
<comment type="similarity">
    <text evidence="2">Belongs to the eukaryotic ribosomal protein eS27 family.</text>
</comment>
<dbReference type="InterPro" id="IPR023407">
    <property type="entry name" value="Ribosomal_eS27_Zn-bd_dom_sf"/>
</dbReference>
<dbReference type="Gene3D" id="2.20.25.100">
    <property type="entry name" value="Zn-binding ribosomal proteins"/>
    <property type="match status" value="1"/>
</dbReference>
<evidence type="ECO:0000256" key="2">
    <source>
        <dbReference type="ARBA" id="ARBA00010919"/>
    </source>
</evidence>
<dbReference type="SUPFAM" id="SSF57829">
    <property type="entry name" value="Zn-binding ribosomal proteins"/>
    <property type="match status" value="1"/>
</dbReference>
<evidence type="ECO:0000256" key="1">
    <source>
        <dbReference type="ARBA" id="ARBA00001947"/>
    </source>
</evidence>
<evidence type="ECO:0000313" key="6">
    <source>
        <dbReference type="EMBL" id="AIF00847.1"/>
    </source>
</evidence>
<reference evidence="6" key="1">
    <citation type="journal article" date="2014" name="Genome Biol. Evol.">
        <title>Pangenome evidence for extensive interdomain horizontal transfer affecting lineage core and shell genes in uncultured planktonic thaumarchaeota and euryarchaeota.</title>
        <authorList>
            <person name="Deschamps P."/>
            <person name="Zivanovic Y."/>
            <person name="Moreira D."/>
            <person name="Rodriguez-Valera F."/>
            <person name="Lopez-Garcia P."/>
        </authorList>
    </citation>
    <scope>NUCLEOTIDE SEQUENCE</scope>
</reference>
<protein>
    <submittedName>
        <fullName evidence="6">Ribosomal protein S27E</fullName>
    </submittedName>
</protein>
<keyword evidence="4 6" id="KW-0689">Ribosomal protein</keyword>
<evidence type="ECO:0000256" key="3">
    <source>
        <dbReference type="ARBA" id="ARBA00022833"/>
    </source>
</evidence>
<dbReference type="GO" id="GO:0003735">
    <property type="term" value="F:structural constituent of ribosome"/>
    <property type="evidence" value="ECO:0007669"/>
    <property type="project" value="InterPro"/>
</dbReference>
<dbReference type="EMBL" id="KF900603">
    <property type="protein sequence ID" value="AIF00847.1"/>
    <property type="molecule type" value="Genomic_DNA"/>
</dbReference>
<sequence>MTSSDSKFLKVKSPDSDYTVVIFDKCSTIVKDPVTGSTIAIPTGGKAKILGEILEELE</sequence>
<dbReference type="Pfam" id="PF01667">
    <property type="entry name" value="Ribosomal_S27e"/>
    <property type="match status" value="1"/>
</dbReference>